<name>A0A291N814_SPHYA</name>
<dbReference type="GO" id="GO:0047372">
    <property type="term" value="F:monoacylglycerol lipase activity"/>
    <property type="evidence" value="ECO:0007669"/>
    <property type="project" value="TreeGrafter"/>
</dbReference>
<dbReference type="Pfam" id="PF00561">
    <property type="entry name" value="Abhydrolase_1"/>
    <property type="match status" value="1"/>
</dbReference>
<dbReference type="InterPro" id="IPR000073">
    <property type="entry name" value="AB_hydrolase_1"/>
</dbReference>
<keyword evidence="2" id="KW-0378">Hydrolase</keyword>
<dbReference type="Proteomes" id="UP000219422">
    <property type="component" value="Chromosome"/>
</dbReference>
<dbReference type="Gene3D" id="3.40.50.1820">
    <property type="entry name" value="alpha/beta hydrolase"/>
    <property type="match status" value="1"/>
</dbReference>
<dbReference type="AlphaFoldDB" id="A0A291N814"/>
<evidence type="ECO:0000259" key="1">
    <source>
        <dbReference type="Pfam" id="PF00561"/>
    </source>
</evidence>
<gene>
    <name evidence="2" type="ORF">A6768_08355</name>
</gene>
<sequence length="271" mass="29046">MPEPETIDLDGFVLRIVRGGRTAGVPILLTSPWPQSLYAFRKVWSQFAELGPLIAVDLPGFGRSDANPMALSPAGMGAFIIRLLDRMGIGRCHAVGPDVGTAALLFAAHDAPDLFATITIGSGGTDMGLVGERLRGIIEAPVEALDVGEDAGVVVEVIKALGATEPSAEVMEDYRLSSADGRYREAAEYVRAYPRDLPALQSFAHEIETPVLVISGENDPLVPPANGELLQRILPHCRHVVVNAGHFVWEDASTEYANLVANWIRSDGDLD</sequence>
<protein>
    <submittedName>
        <fullName evidence="2">Alpha/beta hydrolase</fullName>
    </submittedName>
</protein>
<reference evidence="2 3" key="1">
    <citation type="submission" date="2017-10" db="EMBL/GenBank/DDBJ databases">
        <title>Sphingobium yanoikuyae S72.</title>
        <authorList>
            <person name="Sanchez E."/>
            <person name="Bustos P."/>
            <person name="Mendoza P."/>
            <person name="Guo X."/>
            <person name="Mendoza A."/>
        </authorList>
    </citation>
    <scope>NUCLEOTIDE SEQUENCE [LARGE SCALE GENOMIC DNA]</scope>
    <source>
        <strain evidence="2 3">S72</strain>
    </source>
</reference>
<dbReference type="InterPro" id="IPR050266">
    <property type="entry name" value="AB_hydrolase_sf"/>
</dbReference>
<organism evidence="2 3">
    <name type="scientific">Sphingobium yanoikuyae</name>
    <name type="common">Sphingomonas yanoikuyae</name>
    <dbReference type="NCBI Taxonomy" id="13690"/>
    <lineage>
        <taxon>Bacteria</taxon>
        <taxon>Pseudomonadati</taxon>
        <taxon>Pseudomonadota</taxon>
        <taxon>Alphaproteobacteria</taxon>
        <taxon>Sphingomonadales</taxon>
        <taxon>Sphingomonadaceae</taxon>
        <taxon>Sphingobium</taxon>
    </lineage>
</organism>
<dbReference type="GO" id="GO:0016020">
    <property type="term" value="C:membrane"/>
    <property type="evidence" value="ECO:0007669"/>
    <property type="project" value="TreeGrafter"/>
</dbReference>
<feature type="domain" description="AB hydrolase-1" evidence="1">
    <location>
        <begin position="27"/>
        <end position="250"/>
    </location>
</feature>
<accession>A0A291N814</accession>
<dbReference type="PANTHER" id="PTHR43798">
    <property type="entry name" value="MONOACYLGLYCEROL LIPASE"/>
    <property type="match status" value="1"/>
</dbReference>
<dbReference type="GO" id="GO:0046464">
    <property type="term" value="P:acylglycerol catabolic process"/>
    <property type="evidence" value="ECO:0007669"/>
    <property type="project" value="TreeGrafter"/>
</dbReference>
<dbReference type="PANTHER" id="PTHR43798:SF33">
    <property type="entry name" value="HYDROLASE, PUTATIVE (AFU_ORTHOLOGUE AFUA_2G14860)-RELATED"/>
    <property type="match status" value="1"/>
</dbReference>
<dbReference type="SUPFAM" id="SSF53474">
    <property type="entry name" value="alpha/beta-Hydrolases"/>
    <property type="match status" value="1"/>
</dbReference>
<proteinExistence type="predicted"/>
<dbReference type="InterPro" id="IPR029058">
    <property type="entry name" value="AB_hydrolase_fold"/>
</dbReference>
<evidence type="ECO:0000313" key="3">
    <source>
        <dbReference type="Proteomes" id="UP000219422"/>
    </source>
</evidence>
<dbReference type="KEGG" id="sya:A6768_08355"/>
<evidence type="ECO:0000313" key="2">
    <source>
        <dbReference type="EMBL" id="ATI83218.1"/>
    </source>
</evidence>
<dbReference type="EMBL" id="CP023741">
    <property type="protein sequence ID" value="ATI83218.1"/>
    <property type="molecule type" value="Genomic_DNA"/>
</dbReference>